<feature type="domain" description="Transposase IS4-like" evidence="1">
    <location>
        <begin position="12"/>
        <end position="59"/>
    </location>
</feature>
<dbReference type="EMBL" id="JAETWB010000062">
    <property type="protein sequence ID" value="MBL6082346.1"/>
    <property type="molecule type" value="Genomic_DNA"/>
</dbReference>
<reference evidence="2 3" key="1">
    <citation type="submission" date="2021-01" db="EMBL/GenBank/DDBJ databases">
        <title>Belnapia mucosa sp. nov. and Belnapia arida sp. nov., isolated from the Tabernas Desert (Almeria, Spain).</title>
        <authorList>
            <person name="Molina-Menor E."/>
            <person name="Vidal-Verdu A."/>
            <person name="Calonge A."/>
            <person name="Satari L."/>
            <person name="Pereto J."/>
            <person name="Porcar M."/>
        </authorList>
    </citation>
    <scope>NUCLEOTIDE SEQUENCE [LARGE SCALE GENOMIC DNA]</scope>
    <source>
        <strain evidence="2 3">T18</strain>
    </source>
</reference>
<dbReference type="Pfam" id="PF01609">
    <property type="entry name" value="DDE_Tnp_1"/>
    <property type="match status" value="1"/>
</dbReference>
<dbReference type="Proteomes" id="UP000660885">
    <property type="component" value="Unassembled WGS sequence"/>
</dbReference>
<organism evidence="2 3">
    <name type="scientific">Belnapia arida</name>
    <dbReference type="NCBI Taxonomy" id="2804533"/>
    <lineage>
        <taxon>Bacteria</taxon>
        <taxon>Pseudomonadati</taxon>
        <taxon>Pseudomonadota</taxon>
        <taxon>Alphaproteobacteria</taxon>
        <taxon>Acetobacterales</taxon>
        <taxon>Roseomonadaceae</taxon>
        <taxon>Belnapia</taxon>
    </lineage>
</organism>
<evidence type="ECO:0000313" key="2">
    <source>
        <dbReference type="EMBL" id="MBL6082346.1"/>
    </source>
</evidence>
<sequence>MLAHEAEGRKSKLSAAIIDNQTVRATSVDGVSTGYDTAKWTFDRKRHILVDAAGFILLADADVSAFAASRLGSKKARK</sequence>
<evidence type="ECO:0000313" key="3">
    <source>
        <dbReference type="Proteomes" id="UP000660885"/>
    </source>
</evidence>
<protein>
    <recommendedName>
        <fullName evidence="1">Transposase IS4-like domain-containing protein</fullName>
    </recommendedName>
</protein>
<dbReference type="InterPro" id="IPR002559">
    <property type="entry name" value="Transposase_11"/>
</dbReference>
<proteinExistence type="predicted"/>
<keyword evidence="3" id="KW-1185">Reference proteome</keyword>
<dbReference type="RefSeq" id="WP_202835579.1">
    <property type="nucleotide sequence ID" value="NZ_JAETWB010000062.1"/>
</dbReference>
<evidence type="ECO:0000259" key="1">
    <source>
        <dbReference type="Pfam" id="PF01609"/>
    </source>
</evidence>
<gene>
    <name evidence="2" type="ORF">JMJ56_30705</name>
</gene>
<name>A0ABS1UGE1_9PROT</name>
<comment type="caution">
    <text evidence="2">The sequence shown here is derived from an EMBL/GenBank/DDBJ whole genome shotgun (WGS) entry which is preliminary data.</text>
</comment>
<accession>A0ABS1UGE1</accession>